<name>A0A6S7IP99_PARCT</name>
<evidence type="ECO:0000313" key="2">
    <source>
        <dbReference type="EMBL" id="CAB4021045.1"/>
    </source>
</evidence>
<keyword evidence="3" id="KW-1185">Reference proteome</keyword>
<proteinExistence type="predicted"/>
<organism evidence="2 3">
    <name type="scientific">Paramuricea clavata</name>
    <name type="common">Red gorgonian</name>
    <name type="synonym">Violescent sea-whip</name>
    <dbReference type="NCBI Taxonomy" id="317549"/>
    <lineage>
        <taxon>Eukaryota</taxon>
        <taxon>Metazoa</taxon>
        <taxon>Cnidaria</taxon>
        <taxon>Anthozoa</taxon>
        <taxon>Octocorallia</taxon>
        <taxon>Malacalcyonacea</taxon>
        <taxon>Plexauridae</taxon>
        <taxon>Paramuricea</taxon>
    </lineage>
</organism>
<feature type="compositionally biased region" description="Polar residues" evidence="1">
    <location>
        <begin position="158"/>
        <end position="170"/>
    </location>
</feature>
<protein>
    <submittedName>
        <fullName evidence="2">Uncharacterized protein</fullName>
    </submittedName>
</protein>
<comment type="caution">
    <text evidence="2">The sequence shown here is derived from an EMBL/GenBank/DDBJ whole genome shotgun (WGS) entry which is preliminary data.</text>
</comment>
<dbReference type="AlphaFoldDB" id="A0A6S7IP99"/>
<evidence type="ECO:0000256" key="1">
    <source>
        <dbReference type="SAM" id="MobiDB-lite"/>
    </source>
</evidence>
<sequence>MELSKSPINIAIDNMNNQPTITDNDSVVLIDIEESEVNVNTNMNNLPSATDKEKQYNTRGSVVNDSLMKYRYPNKPVVQDSLTSFDHLLKEKAALNANMHRHKRNQVHSSRTNRTHFSKPNYRRNQFYDAKHQYRQANFPSKIFRSGRYRRIPKPRTTADNTDTRASQINPAYKVNPFQSKSELQLGETESWEA</sequence>
<evidence type="ECO:0000313" key="3">
    <source>
        <dbReference type="Proteomes" id="UP001152795"/>
    </source>
</evidence>
<dbReference type="EMBL" id="CACRXK020011240">
    <property type="protein sequence ID" value="CAB4021045.1"/>
    <property type="molecule type" value="Genomic_DNA"/>
</dbReference>
<dbReference type="Proteomes" id="UP001152795">
    <property type="component" value="Unassembled WGS sequence"/>
</dbReference>
<feature type="region of interest" description="Disordered" evidence="1">
    <location>
        <begin position="147"/>
        <end position="194"/>
    </location>
</feature>
<accession>A0A6S7IP99</accession>
<gene>
    <name evidence="2" type="ORF">PACLA_8A074316</name>
</gene>
<reference evidence="2" key="1">
    <citation type="submission" date="2020-04" db="EMBL/GenBank/DDBJ databases">
        <authorList>
            <person name="Alioto T."/>
            <person name="Alioto T."/>
            <person name="Gomez Garrido J."/>
        </authorList>
    </citation>
    <scope>NUCLEOTIDE SEQUENCE</scope>
    <source>
        <strain evidence="2">A484AB</strain>
    </source>
</reference>